<feature type="region of interest" description="Disordered" evidence="2">
    <location>
        <begin position="312"/>
        <end position="459"/>
    </location>
</feature>
<dbReference type="SUPFAM" id="SSF46934">
    <property type="entry name" value="UBA-like"/>
    <property type="match status" value="1"/>
</dbReference>
<feature type="region of interest" description="Disordered" evidence="2">
    <location>
        <begin position="63"/>
        <end position="134"/>
    </location>
</feature>
<comment type="similarity">
    <text evidence="1">Belongs to the SPATS2 family.</text>
</comment>
<organism evidence="3 4">
    <name type="scientific">Chinchilla lanigera</name>
    <name type="common">Long-tailed chinchilla</name>
    <name type="synonym">Chinchilla villidera</name>
    <dbReference type="NCBI Taxonomy" id="34839"/>
    <lineage>
        <taxon>Eukaryota</taxon>
        <taxon>Metazoa</taxon>
        <taxon>Chordata</taxon>
        <taxon>Craniata</taxon>
        <taxon>Vertebrata</taxon>
        <taxon>Euteleostomi</taxon>
        <taxon>Mammalia</taxon>
        <taxon>Eutheria</taxon>
        <taxon>Euarchontoglires</taxon>
        <taxon>Glires</taxon>
        <taxon>Rodentia</taxon>
        <taxon>Hystricomorpha</taxon>
        <taxon>Chinchillidae</taxon>
        <taxon>Chinchilla</taxon>
    </lineage>
</organism>
<dbReference type="Pfam" id="PF07139">
    <property type="entry name" value="SPATS2-like"/>
    <property type="match status" value="2"/>
</dbReference>
<reference evidence="3" key="1">
    <citation type="submission" date="2025-08" db="UniProtKB">
        <authorList>
            <consortium name="Ensembl"/>
        </authorList>
    </citation>
    <scope>IDENTIFICATION</scope>
</reference>
<dbReference type="AlphaFoldDB" id="A0A8C2VQZ8"/>
<name>A0A8C2VQZ8_CHILA</name>
<accession>A0A8C2VQZ8</accession>
<dbReference type="Ensembl" id="ENSCLAT00000019402.1">
    <property type="protein sequence ID" value="ENSCLAP00000019216.1"/>
    <property type="gene ID" value="ENSCLAG00000013167.1"/>
</dbReference>
<evidence type="ECO:0000256" key="2">
    <source>
        <dbReference type="SAM" id="MobiDB-lite"/>
    </source>
</evidence>
<keyword evidence="4" id="KW-1185">Reference proteome</keyword>
<evidence type="ECO:0000313" key="4">
    <source>
        <dbReference type="Proteomes" id="UP000694398"/>
    </source>
</evidence>
<dbReference type="GeneTree" id="ENSGT00390000001138"/>
<gene>
    <name evidence="3" type="primary">SPATS2L</name>
</gene>
<dbReference type="GO" id="GO:0005737">
    <property type="term" value="C:cytoplasm"/>
    <property type="evidence" value="ECO:0007669"/>
    <property type="project" value="TreeGrafter"/>
</dbReference>
<dbReference type="InterPro" id="IPR009816">
    <property type="entry name" value="SPATS2-like"/>
</dbReference>
<dbReference type="InterPro" id="IPR009060">
    <property type="entry name" value="UBA-like_sf"/>
</dbReference>
<proteinExistence type="inferred from homology"/>
<feature type="compositionally biased region" description="Basic residues" evidence="2">
    <location>
        <begin position="399"/>
        <end position="415"/>
    </location>
</feature>
<evidence type="ECO:0000256" key="1">
    <source>
        <dbReference type="ARBA" id="ARBA00007105"/>
    </source>
</evidence>
<feature type="compositionally biased region" description="Basic and acidic residues" evidence="2">
    <location>
        <begin position="80"/>
        <end position="92"/>
    </location>
</feature>
<sequence>MAELNTHVNVKEKIYAVRSVVPNKSNNEIVLVLQQFDFNVDKAVQAFVDGSAIQVLKEWNMTGKKKNNKRKRSKSKQHQGNKDAKDKAERPEAGPVQPQPPVQNGVASGCEKDSSSTDSAGEKPALPSRQKKISILEEPPKVLRGLTGPNIEKSVKDLQRCTVSLTRYRVMIKEEVDSSVKKIKAAFAELHNCIIDKEVSLMAEMDKVKEEAMEILTARQKKAEELKRLTDLASQMAELQLAELRAEIKHFVSERKYDEELGKAARFSCDIEQLKAQIMLCGEITHPKNSYSSRAPCSSLLPLLNAHAAGSGRQSGFARKSPSHSKGTEGKAASPKLLGGLPSAAEPSHQALPAAKQNGPSSQRRRFNPQYHNTRLNGPAKPQGGGNDADPVTKGNTRHEHRRQPHGGFRSKNKGGTKNQEAPLGTKTPEATAHSEKPPRRRQHASDNSEARPFRGNAGRVSQCNLCPTRMEVSPDAAVLSVPAVTLVA</sequence>
<dbReference type="Proteomes" id="UP000694398">
    <property type="component" value="Unassembled WGS sequence"/>
</dbReference>
<feature type="compositionally biased region" description="Basic residues" evidence="2">
    <location>
        <begin position="63"/>
        <end position="79"/>
    </location>
</feature>
<dbReference type="PANTHER" id="PTHR15623:SF8">
    <property type="entry name" value="SPATS2-LIKE PROTEIN"/>
    <property type="match status" value="1"/>
</dbReference>
<evidence type="ECO:0000313" key="3">
    <source>
        <dbReference type="Ensembl" id="ENSCLAP00000019216.1"/>
    </source>
</evidence>
<feature type="compositionally biased region" description="Basic and acidic residues" evidence="2">
    <location>
        <begin position="433"/>
        <end position="453"/>
    </location>
</feature>
<protein>
    <submittedName>
        <fullName evidence="3">Spermatosis associated serine rich 2 like</fullName>
    </submittedName>
</protein>
<dbReference type="PANTHER" id="PTHR15623">
    <property type="entry name" value="SPERMATOGENESIS-ASSOCIATED SERINE-RICH PROTEIN 2-RELATED"/>
    <property type="match status" value="1"/>
</dbReference>
<reference evidence="3" key="2">
    <citation type="submission" date="2025-09" db="UniProtKB">
        <authorList>
            <consortium name="Ensembl"/>
        </authorList>
    </citation>
    <scope>IDENTIFICATION</scope>
</reference>